<feature type="region of interest" description="Disordered" evidence="1">
    <location>
        <begin position="112"/>
        <end position="165"/>
    </location>
</feature>
<proteinExistence type="predicted"/>
<reference evidence="4" key="1">
    <citation type="journal article" date="2020" name="Curr. Biol.">
        <title>Chromatin organization in early land plants reveals an ancestral association between H3K27me3, transposons, and constitutive heterochromatin.</title>
        <authorList>
            <person name="Montgomery S.A."/>
            <person name="Tanizawa Y."/>
            <person name="Galik B."/>
            <person name="Wang N."/>
            <person name="Ito T."/>
            <person name="Mochizuki T."/>
            <person name="Akimcheva S."/>
            <person name="Bowman J.L."/>
            <person name="Cognat V."/>
            <person name="Marechal-Drouard L."/>
            <person name="Ekker H."/>
            <person name="Hong S.F."/>
            <person name="Kohchi T."/>
            <person name="Lin S.S."/>
            <person name="Liu L.D."/>
            <person name="Nakamura Y."/>
            <person name="Valeeva L.R."/>
            <person name="Shakirov E.V."/>
            <person name="Shippen D.E."/>
            <person name="Wei W.L."/>
            <person name="Yagura M."/>
            <person name="Yamaoka S."/>
            <person name="Yamato K.T."/>
            <person name="Liu C."/>
            <person name="Berger F."/>
        </authorList>
    </citation>
    <scope>NUCLEOTIDE SEQUENCE [LARGE SCALE GENOMIC DNA]</scope>
    <source>
        <strain evidence="4">Tak-1</strain>
    </source>
</reference>
<feature type="compositionally biased region" description="Polar residues" evidence="1">
    <location>
        <begin position="153"/>
        <end position="165"/>
    </location>
</feature>
<evidence type="ECO:0000313" key="4">
    <source>
        <dbReference type="Proteomes" id="UP001162541"/>
    </source>
</evidence>
<organism evidence="3 4">
    <name type="scientific">Marchantia polymorpha subsp. ruderalis</name>
    <dbReference type="NCBI Taxonomy" id="1480154"/>
    <lineage>
        <taxon>Eukaryota</taxon>
        <taxon>Viridiplantae</taxon>
        <taxon>Streptophyta</taxon>
        <taxon>Embryophyta</taxon>
        <taxon>Marchantiophyta</taxon>
        <taxon>Marchantiopsida</taxon>
        <taxon>Marchantiidae</taxon>
        <taxon>Marchantiales</taxon>
        <taxon>Marchantiaceae</taxon>
        <taxon>Marchantia</taxon>
    </lineage>
</organism>
<evidence type="ECO:0000256" key="2">
    <source>
        <dbReference type="SAM" id="SignalP"/>
    </source>
</evidence>
<dbReference type="Proteomes" id="UP001162541">
    <property type="component" value="Chromosome 3"/>
</dbReference>
<feature type="signal peptide" evidence="2">
    <location>
        <begin position="1"/>
        <end position="30"/>
    </location>
</feature>
<feature type="chain" id="PRO_5042155415" evidence="2">
    <location>
        <begin position="31"/>
        <end position="165"/>
    </location>
</feature>
<dbReference type="EMBL" id="AP019868">
    <property type="protein sequence ID" value="BBN06118.1"/>
    <property type="molecule type" value="Genomic_DNA"/>
</dbReference>
<accession>A0AAF6B284</accession>
<dbReference type="AlphaFoldDB" id="A0AAF6B284"/>
<keyword evidence="2" id="KW-0732">Signal</keyword>
<protein>
    <submittedName>
        <fullName evidence="3">Uncharacterized protein</fullName>
    </submittedName>
</protein>
<name>A0AAF6B284_MARPO</name>
<gene>
    <name evidence="3" type="ORF">Mp_3g18540</name>
</gene>
<evidence type="ECO:0000313" key="3">
    <source>
        <dbReference type="EMBL" id="BBN06118.1"/>
    </source>
</evidence>
<sequence length="165" mass="17839">MTTYGSQMGSLAKLMCFMAIATFCLPSAMGARVLLSHSSAPAKDSDSSSWISAYWTWTPFPHFKWKTIIPAAPLPSLPIPTSIPPLPNFHFPASTPPRPSLHFPTSTPPFPGLHFPASTPPRPSVHFPDSTPPRGFKFPPLPFLSKSPPTPSVRSESSSLAPEMS</sequence>
<evidence type="ECO:0000256" key="1">
    <source>
        <dbReference type="SAM" id="MobiDB-lite"/>
    </source>
</evidence>